<reference evidence="1" key="1">
    <citation type="submission" date="2022-09" db="EMBL/GenBank/DDBJ databases">
        <title>Isolation and characterization of 3-chlorobenzoate degrading bacteria from soils in Shizuoka.</title>
        <authorList>
            <person name="Ifat A."/>
            <person name="Ogawa N."/>
            <person name="Kimbara K."/>
            <person name="Moriuchi R."/>
            <person name="Dohra H."/>
            <person name="Shintani M."/>
        </authorList>
    </citation>
    <scope>NUCLEOTIDE SEQUENCE</scope>
    <source>
        <strain evidence="1">19CS4-2</strain>
    </source>
</reference>
<evidence type="ECO:0000313" key="2">
    <source>
        <dbReference type="Proteomes" id="UP001055111"/>
    </source>
</evidence>
<name>A0AA37IBR5_9BURK</name>
<dbReference type="AlphaFoldDB" id="A0AA37IBR5"/>
<dbReference type="SUPFAM" id="SSF53474">
    <property type="entry name" value="alpha/beta-Hydrolases"/>
    <property type="match status" value="1"/>
</dbReference>
<protein>
    <recommendedName>
        <fullName evidence="3">Alpha/beta hydrolase</fullName>
    </recommendedName>
</protein>
<dbReference type="EMBL" id="BPUS01000006">
    <property type="protein sequence ID" value="GJH26284.1"/>
    <property type="molecule type" value="Genomic_DNA"/>
</dbReference>
<comment type="caution">
    <text evidence="1">The sequence shown here is derived from an EMBL/GenBank/DDBJ whole genome shotgun (WGS) entry which is preliminary data.</text>
</comment>
<dbReference type="InterPro" id="IPR029058">
    <property type="entry name" value="AB_hydrolase_fold"/>
</dbReference>
<evidence type="ECO:0000313" key="1">
    <source>
        <dbReference type="EMBL" id="GJH26284.1"/>
    </source>
</evidence>
<accession>A0AA37IBR5</accession>
<proteinExistence type="predicted"/>
<organism evidence="1 2">
    <name type="scientific">Caballeronia novacaledonica</name>
    <dbReference type="NCBI Taxonomy" id="1544861"/>
    <lineage>
        <taxon>Bacteria</taxon>
        <taxon>Pseudomonadati</taxon>
        <taxon>Pseudomonadota</taxon>
        <taxon>Betaproteobacteria</taxon>
        <taxon>Burkholderiales</taxon>
        <taxon>Burkholderiaceae</taxon>
        <taxon>Caballeronia</taxon>
    </lineage>
</organism>
<evidence type="ECO:0008006" key="3">
    <source>
        <dbReference type="Google" id="ProtNLM"/>
    </source>
</evidence>
<dbReference type="Proteomes" id="UP001055111">
    <property type="component" value="Unassembled WGS sequence"/>
</dbReference>
<dbReference type="RefSeq" id="WP_238212874.1">
    <property type="nucleotide sequence ID" value="NZ_BPUS01000006.1"/>
</dbReference>
<gene>
    <name evidence="1" type="ORF">CBA19CS42_17230</name>
</gene>
<sequence length="419" mass="46361">MPIVFVHGVNNRESDAAYISTREKIRQNLSSFILPVIGEVGSESIYFPYWGDEGVKLRFNNISLPHPDSLLDLAGLGQLYGPYTALGPDKIEDEKLELLAIEAECYFAKAVSATESISPCKSASIGSRINLASISCEYGVRYAIGVIFDSAGLIAKSDGEVKDLAETYKRLQIWLTANPAPAWAMNAKTNEEFLAGLRKQIKDLENPNDKVDSLGGFSNIGLRLKESFSRLVSTRSADLTRMLMPLRPNSHLHAVRFLGDIFVYLKEREKSNQLGPIPRIVVRDFDKARAKGGQLIVVAHSLGGVITHDILSHFRPDIEVDVLITVGSQVAVFEEMSLYAKPSENLPQLQQLDKPNNVKKWINVFDTNDVFSFLVGGVFSDVKDFLYSTGYGGGGAHGGYFERFTFYDALARRVREALA</sequence>